<dbReference type="PROSITE" id="PS50234">
    <property type="entry name" value="VWFA"/>
    <property type="match status" value="1"/>
</dbReference>
<accession>A0ABM0MIN0</accession>
<evidence type="ECO:0000259" key="1">
    <source>
        <dbReference type="PROSITE" id="PS50234"/>
    </source>
</evidence>
<dbReference type="Proteomes" id="UP000694865">
    <property type="component" value="Unplaced"/>
</dbReference>
<dbReference type="Gene3D" id="3.40.50.410">
    <property type="entry name" value="von Willebrand factor, type A domain"/>
    <property type="match status" value="1"/>
</dbReference>
<dbReference type="Pfam" id="PF13519">
    <property type="entry name" value="VWA_2"/>
    <property type="match status" value="1"/>
</dbReference>
<evidence type="ECO:0000313" key="3">
    <source>
        <dbReference type="RefSeq" id="XP_006819871.1"/>
    </source>
</evidence>
<protein>
    <submittedName>
        <fullName evidence="3">VWFA and cache domain-containing protein 1-like</fullName>
    </submittedName>
</protein>
<dbReference type="InterPro" id="IPR051173">
    <property type="entry name" value="Ca_channel_alpha-2/delta"/>
</dbReference>
<dbReference type="PANTHER" id="PTHR10166">
    <property type="entry name" value="VOLTAGE-DEPENDENT CALCIUM CHANNEL SUBUNIT ALPHA-2/DELTA-RELATED"/>
    <property type="match status" value="1"/>
</dbReference>
<dbReference type="SUPFAM" id="SSF53300">
    <property type="entry name" value="vWA-like"/>
    <property type="match status" value="1"/>
</dbReference>
<reference evidence="3" key="1">
    <citation type="submission" date="2025-08" db="UniProtKB">
        <authorList>
            <consortium name="RefSeq"/>
        </authorList>
    </citation>
    <scope>IDENTIFICATION</scope>
    <source>
        <tissue evidence="3">Testes</tissue>
    </source>
</reference>
<name>A0ABM0MIN0_SACKO</name>
<proteinExistence type="predicted"/>
<sequence>MRESDLTPENIPQNNDKTCQSYCLKSVVIPKVSRSDVGTEVAVPVAVHDTPRPAVSQILVDPSTAERQISIVTALRLMTNNQPVSNLKSGMLDYLGDGRQFEDYLKPLTVVQQYTLEHCFVMDSSGHLVMHRDYIESDSDVNDIHITEKEPDVSEDLLRRDILKKRQCVDFQGLRNMDYYRMKLAVQQKVSSTIHALENIREAVEKSFVQSEIEFTPCCEMPDDMELNTAFGKAVNLSIGCIRIADNAEPNSGFLSYDVIDVMKNNYDSFSNLKWQYFGTDEGVLTIYPASLIDGCDNYDHRFRPWYVKAATPEPKNVVIVIDKSSPMTEVQSGKSLLNIAQNAAITVLKTLNLYDKVGVIAFSNNAVLLPVIGDSSCYANELALPTTANIENLKQFVQSLAATGEAYYEIAFDAAFNLLKASYILDNDTERDQVIIFMTKGEPFDEKSSVMQKIRSKNAEIGNKVVILPFAVGSESAITLLNDIANQHFEPYGVEEANISIGEIKPGFVTQLTDYNLPRSKMARFYDYFANYNKLTDGPMFSVPYQDRFGLGIVTTAAMPVITRQEQKGVVGVDITLTDLLEYVNSFTEGHNSYAFVFETDRLANGRTLIHPLLPSPSVIKKNVMYVHITSLEREQDFYDYVYMNATNDGSGGEATFTSKRYFSRGNQRTEGASTISVPSTYYWRRVIGSNYIVCFVETVGVHIVELLDRNFQASDQSTFQFAPRCFISPVEYLENEETESTAQQYLDYIKDASNVKTYFKKGVRDAVIVTAKVNEIWKSEEADIYNNYTLFRYMGTRNGVYRQLPGITMNKLHDTTARPWYEVAKNNVDKLVLSLPYTDENGAGEVIAMSKAITKNISSTATSSNVLAVMGMDFTMTYFYKLLIKHYPECGESKTSDDEPICLPQRPLISPIFKNTDVNTGLDKCYYANCDDKQSSRVNMRSVMIFALLFLLVIDISGVEQQLKEWDKQFENNNDNGGPLSSTVVQSIHELVKIMPSVVMC</sequence>
<dbReference type="SMART" id="SM00327">
    <property type="entry name" value="VWA"/>
    <property type="match status" value="1"/>
</dbReference>
<feature type="domain" description="VWFA" evidence="1">
    <location>
        <begin position="317"/>
        <end position="513"/>
    </location>
</feature>
<gene>
    <name evidence="3" type="primary">LOC102809607</name>
</gene>
<evidence type="ECO:0000313" key="2">
    <source>
        <dbReference type="Proteomes" id="UP000694865"/>
    </source>
</evidence>
<keyword evidence="2" id="KW-1185">Reference proteome</keyword>
<dbReference type="InterPro" id="IPR036465">
    <property type="entry name" value="vWFA_dom_sf"/>
</dbReference>
<dbReference type="PANTHER" id="PTHR10166:SF66">
    <property type="entry name" value="VWFA AND CACHE DOMAIN-CONTAINING PROTEIN CG16868"/>
    <property type="match status" value="1"/>
</dbReference>
<organism evidence="2 3">
    <name type="scientific">Saccoglossus kowalevskii</name>
    <name type="common">Acorn worm</name>
    <dbReference type="NCBI Taxonomy" id="10224"/>
    <lineage>
        <taxon>Eukaryota</taxon>
        <taxon>Metazoa</taxon>
        <taxon>Hemichordata</taxon>
        <taxon>Enteropneusta</taxon>
        <taxon>Harrimaniidae</taxon>
        <taxon>Saccoglossus</taxon>
    </lineage>
</organism>
<dbReference type="GeneID" id="102809607"/>
<dbReference type="InterPro" id="IPR002035">
    <property type="entry name" value="VWF_A"/>
</dbReference>
<dbReference type="RefSeq" id="XP_006819871.1">
    <property type="nucleotide sequence ID" value="XM_006819808.1"/>
</dbReference>
<dbReference type="Gene3D" id="3.30.450.20">
    <property type="entry name" value="PAS domain"/>
    <property type="match status" value="2"/>
</dbReference>